<proteinExistence type="predicted"/>
<evidence type="ECO:0000313" key="1">
    <source>
        <dbReference type="EMBL" id="QYJ69456.1"/>
    </source>
</evidence>
<dbReference type="Proteomes" id="UP000825381">
    <property type="component" value="Chromosome"/>
</dbReference>
<reference evidence="1 2" key="1">
    <citation type="submission" date="2021-07" db="EMBL/GenBank/DDBJ databases">
        <title>Flavobacterium WSW3-B6 sp.nov, isolated from seaweed.</title>
        <authorList>
            <person name="Muhammad N."/>
            <person name="Ho H."/>
            <person name="Lee Y.-J."/>
            <person name="Nguyen T."/>
            <person name="Ho J."/>
            <person name="Kim S.-G."/>
        </authorList>
    </citation>
    <scope>NUCLEOTIDE SEQUENCE [LARGE SCALE GENOMIC DNA]</scope>
    <source>
        <strain evidence="1 2">WSW3-B6</strain>
    </source>
</reference>
<organism evidence="1 2">
    <name type="scientific">Flavobacterium litorale</name>
    <dbReference type="NCBI Taxonomy" id="2856519"/>
    <lineage>
        <taxon>Bacteria</taxon>
        <taxon>Pseudomonadati</taxon>
        <taxon>Bacteroidota</taxon>
        <taxon>Flavobacteriia</taxon>
        <taxon>Flavobacteriales</taxon>
        <taxon>Flavobacteriaceae</taxon>
        <taxon>Flavobacterium</taxon>
    </lineage>
</organism>
<dbReference type="EMBL" id="CP080429">
    <property type="protein sequence ID" value="QYJ69456.1"/>
    <property type="molecule type" value="Genomic_DNA"/>
</dbReference>
<sequence length="112" mass="13029">MLLKPVLPVFDYIFNYDYIAQELCENKAKPELQCNGKCHLMKELAKAAEDEQPLSEKKVVHQEREILFCQAVVPFSFRNYTGNITNKEFTLYNNLYSHLVVTSVFHPPVFIS</sequence>
<keyword evidence="2" id="KW-1185">Reference proteome</keyword>
<name>A0ABX8VEL0_9FLAO</name>
<accession>A0ABX8VEL0</accession>
<evidence type="ECO:0000313" key="2">
    <source>
        <dbReference type="Proteomes" id="UP000825381"/>
    </source>
</evidence>
<protein>
    <submittedName>
        <fullName evidence="1">Uncharacterized protein</fullName>
    </submittedName>
</protein>
<gene>
    <name evidence="1" type="ORF">K1I41_00885</name>
</gene>